<reference evidence="1" key="1">
    <citation type="journal article" date="2013" name="Syst. Appl. Microbiol.">
        <title>New insights into the archaeal diversity of a hypersaline microbial mat obtained by a metagenomic approach.</title>
        <authorList>
            <person name="Lopez-Lopez A."/>
            <person name="Richter M."/>
            <person name="Pena A."/>
            <person name="Tamames J."/>
            <person name="Rossello-Mora R."/>
        </authorList>
    </citation>
    <scope>NUCLEOTIDE SEQUENCE</scope>
</reference>
<evidence type="ECO:0000313" key="1">
    <source>
        <dbReference type="EMBL" id="AGF93533.1"/>
    </source>
</evidence>
<sequence length="73" mass="8604">MKNSEKDELIEVFESVKPYLNFPQDLESVVRDEAESSSSLQDFENKFDKLVSEEEDPTVRADYRIFLNKLRSK</sequence>
<dbReference type="AlphaFoldDB" id="M1QC17"/>
<accession>M1QC17</accession>
<gene>
    <name evidence="1" type="ORF">FLSS-10_0008</name>
</gene>
<proteinExistence type="predicted"/>
<name>M1QC17_9ZZZZ</name>
<dbReference type="EMBL" id="JX684096">
    <property type="protein sequence ID" value="AGF93533.1"/>
    <property type="molecule type" value="Genomic_DNA"/>
</dbReference>
<protein>
    <submittedName>
        <fullName evidence="1">Uncharacterized protein</fullName>
    </submittedName>
</protein>
<organism evidence="1">
    <name type="scientific">uncultured organism</name>
    <dbReference type="NCBI Taxonomy" id="155900"/>
    <lineage>
        <taxon>unclassified sequences</taxon>
        <taxon>environmental samples</taxon>
    </lineage>
</organism>